<dbReference type="InterPro" id="IPR012340">
    <property type="entry name" value="NA-bd_OB-fold"/>
</dbReference>
<dbReference type="SUPFAM" id="SSF50249">
    <property type="entry name" value="Nucleic acid-binding proteins"/>
    <property type="match status" value="1"/>
</dbReference>
<dbReference type="Proteomes" id="UP001314263">
    <property type="component" value="Unassembled WGS sequence"/>
</dbReference>
<name>A0AAV1HYF1_9CHLO</name>
<accession>A0AAV1HYF1</accession>
<evidence type="ECO:0000313" key="4">
    <source>
        <dbReference type="EMBL" id="CAK0754500.1"/>
    </source>
</evidence>
<evidence type="ECO:0000313" key="5">
    <source>
        <dbReference type="Proteomes" id="UP001314263"/>
    </source>
</evidence>
<dbReference type="PANTHER" id="PTHR10302">
    <property type="entry name" value="SINGLE-STRANDED DNA-BINDING PROTEIN"/>
    <property type="match status" value="1"/>
</dbReference>
<dbReference type="InterPro" id="IPR000424">
    <property type="entry name" value="Primosome_PriB/ssb"/>
</dbReference>
<dbReference type="Gene3D" id="2.40.50.140">
    <property type="entry name" value="Nucleic acid-binding proteins"/>
    <property type="match status" value="1"/>
</dbReference>
<proteinExistence type="predicted"/>
<feature type="region of interest" description="Disordered" evidence="3">
    <location>
        <begin position="373"/>
        <end position="415"/>
    </location>
</feature>
<dbReference type="GO" id="GO:0006264">
    <property type="term" value="P:mitochondrial DNA replication"/>
    <property type="evidence" value="ECO:0007669"/>
    <property type="project" value="TreeGrafter"/>
</dbReference>
<dbReference type="InterPro" id="IPR011344">
    <property type="entry name" value="ssDNA-bd"/>
</dbReference>
<feature type="compositionally biased region" description="Acidic residues" evidence="3">
    <location>
        <begin position="406"/>
        <end position="415"/>
    </location>
</feature>
<sequence length="415" mass="43900">MRTYCINMPASPAIRTLARLRASTLFGSGQRSAVALAPSTVRYHQIAADGTSLGAVQMPDPMLPEMQAPVSDFEAVDAPPRCAWTPEHTNKVKLIGVVGGRGPEVRRVGDQTVAQISLGIRPKSGNTSELSWVVCDFWNHEALQVAQHVRKGMQLAIGGHLKQSKWVDRATSMQREALRVVADYLMVVDSSHGVLNGSAASAAPVAGQAAAAAPRRAPTARPSRATEAAQAALRLYSEGQSLPAIAQTLGKSQRTVTANVLDGLAAGHPADIAQLASDFQMGPANSPWMTADEIQEAAQSAIAANPTGPDGNPATVQTIYLRYIRDALSRHPTAGPKQMSQEQLSPEKESVTYNQITLVKALMQQKVAWNELIVNPPGPPRGVQSSSGSPPMGIPQQGSAGAPLGQEDDDDVIPF</sequence>
<comment type="caution">
    <text evidence="4">The sequence shown here is derived from an EMBL/GenBank/DDBJ whole genome shotgun (WGS) entry which is preliminary data.</text>
</comment>
<evidence type="ECO:0008006" key="6">
    <source>
        <dbReference type="Google" id="ProtNLM"/>
    </source>
</evidence>
<evidence type="ECO:0000256" key="3">
    <source>
        <dbReference type="SAM" id="MobiDB-lite"/>
    </source>
</evidence>
<dbReference type="PANTHER" id="PTHR10302:SF0">
    <property type="entry name" value="SINGLE-STRANDED DNA-BINDING PROTEIN, MITOCHONDRIAL"/>
    <property type="match status" value="1"/>
</dbReference>
<dbReference type="Pfam" id="PF00436">
    <property type="entry name" value="SSB"/>
    <property type="match status" value="1"/>
</dbReference>
<evidence type="ECO:0000256" key="1">
    <source>
        <dbReference type="ARBA" id="ARBA00023125"/>
    </source>
</evidence>
<keyword evidence="5" id="KW-1185">Reference proteome</keyword>
<keyword evidence="1 2" id="KW-0238">DNA-binding</keyword>
<dbReference type="PROSITE" id="PS50935">
    <property type="entry name" value="SSB"/>
    <property type="match status" value="1"/>
</dbReference>
<dbReference type="GO" id="GO:0042645">
    <property type="term" value="C:mitochondrial nucleoid"/>
    <property type="evidence" value="ECO:0007669"/>
    <property type="project" value="TreeGrafter"/>
</dbReference>
<protein>
    <recommendedName>
        <fullName evidence="6">Single-stranded DNA-binding protein</fullName>
    </recommendedName>
</protein>
<evidence type="ECO:0000256" key="2">
    <source>
        <dbReference type="PROSITE-ProRule" id="PRU00252"/>
    </source>
</evidence>
<organism evidence="4 5">
    <name type="scientific">Coccomyxa viridis</name>
    <dbReference type="NCBI Taxonomy" id="1274662"/>
    <lineage>
        <taxon>Eukaryota</taxon>
        <taxon>Viridiplantae</taxon>
        <taxon>Chlorophyta</taxon>
        <taxon>core chlorophytes</taxon>
        <taxon>Trebouxiophyceae</taxon>
        <taxon>Trebouxiophyceae incertae sedis</taxon>
        <taxon>Coccomyxaceae</taxon>
        <taxon>Coccomyxa</taxon>
    </lineage>
</organism>
<reference evidence="4 5" key="1">
    <citation type="submission" date="2023-10" db="EMBL/GenBank/DDBJ databases">
        <authorList>
            <person name="Maclean D."/>
            <person name="Macfadyen A."/>
        </authorList>
    </citation>
    <scope>NUCLEOTIDE SEQUENCE [LARGE SCALE GENOMIC DNA]</scope>
</reference>
<dbReference type="CDD" id="cd04496">
    <property type="entry name" value="SSB_OBF"/>
    <property type="match status" value="1"/>
</dbReference>
<dbReference type="AlphaFoldDB" id="A0AAV1HYF1"/>
<dbReference type="EMBL" id="CAUYUE010000003">
    <property type="protein sequence ID" value="CAK0754500.1"/>
    <property type="molecule type" value="Genomic_DNA"/>
</dbReference>
<dbReference type="GO" id="GO:0003697">
    <property type="term" value="F:single-stranded DNA binding"/>
    <property type="evidence" value="ECO:0007669"/>
    <property type="project" value="InterPro"/>
</dbReference>
<gene>
    <name evidence="4" type="ORF">CVIRNUC_002302</name>
</gene>